<proteinExistence type="predicted"/>
<dbReference type="EMBL" id="LAZR01069335">
    <property type="protein sequence ID" value="KKK47906.1"/>
    <property type="molecule type" value="Genomic_DNA"/>
</dbReference>
<dbReference type="AlphaFoldDB" id="A0A0F8YIM4"/>
<name>A0A0F8YIM4_9ZZZZ</name>
<comment type="caution">
    <text evidence="1">The sequence shown here is derived from an EMBL/GenBank/DDBJ whole genome shotgun (WGS) entry which is preliminary data.</text>
</comment>
<accession>A0A0F8YIM4</accession>
<sequence length="56" mass="6328">MNPSDTSGLINLKNQLQLIPDEFFAATLKQAELHTALEEFINANADEFSFYPPDKE</sequence>
<organism evidence="1">
    <name type="scientific">marine sediment metagenome</name>
    <dbReference type="NCBI Taxonomy" id="412755"/>
    <lineage>
        <taxon>unclassified sequences</taxon>
        <taxon>metagenomes</taxon>
        <taxon>ecological metagenomes</taxon>
    </lineage>
</organism>
<reference evidence="1" key="1">
    <citation type="journal article" date="2015" name="Nature">
        <title>Complex archaea that bridge the gap between prokaryotes and eukaryotes.</title>
        <authorList>
            <person name="Spang A."/>
            <person name="Saw J.H."/>
            <person name="Jorgensen S.L."/>
            <person name="Zaremba-Niedzwiedzka K."/>
            <person name="Martijn J."/>
            <person name="Lind A.E."/>
            <person name="van Eijk R."/>
            <person name="Schleper C."/>
            <person name="Guy L."/>
            <person name="Ettema T.J."/>
        </authorList>
    </citation>
    <scope>NUCLEOTIDE SEQUENCE</scope>
</reference>
<gene>
    <name evidence="1" type="ORF">LCGC14_3150460</name>
</gene>
<protein>
    <submittedName>
        <fullName evidence="1">Uncharacterized protein</fullName>
    </submittedName>
</protein>
<evidence type="ECO:0000313" key="1">
    <source>
        <dbReference type="EMBL" id="KKK47906.1"/>
    </source>
</evidence>